<accession>A0A165NPN3</accession>
<evidence type="ECO:0000256" key="1">
    <source>
        <dbReference type="ARBA" id="ARBA00000966"/>
    </source>
</evidence>
<evidence type="ECO:0000256" key="5">
    <source>
        <dbReference type="ARBA" id="ARBA00023295"/>
    </source>
</evidence>
<feature type="domain" description="Glycoside hydrolase family 5" evidence="9">
    <location>
        <begin position="49"/>
        <end position="281"/>
    </location>
</feature>
<dbReference type="OrthoDB" id="5823761at2759"/>
<dbReference type="EMBL" id="KV425896">
    <property type="protein sequence ID" value="KZW01041.1"/>
    <property type="molecule type" value="Genomic_DNA"/>
</dbReference>
<evidence type="ECO:0000256" key="8">
    <source>
        <dbReference type="SAM" id="SignalP"/>
    </source>
</evidence>
<dbReference type="PANTHER" id="PTHR34142">
    <property type="entry name" value="ENDO-BETA-1,4-GLUCANASE A"/>
    <property type="match status" value="1"/>
</dbReference>
<evidence type="ECO:0000256" key="7">
    <source>
        <dbReference type="SAM" id="MobiDB-lite"/>
    </source>
</evidence>
<proteinExistence type="inferred from homology"/>
<keyword evidence="8" id="KW-0732">Signal</keyword>
<dbReference type="PANTHER" id="PTHR34142:SF5">
    <property type="entry name" value="CBM1 DOMAIN-CONTAINING PROTEIN"/>
    <property type="match status" value="1"/>
</dbReference>
<evidence type="ECO:0000256" key="4">
    <source>
        <dbReference type="ARBA" id="ARBA00022801"/>
    </source>
</evidence>
<sequence length="401" mass="41731">MIRVRIAFSTALLLSVQALGPLGGVNNAGFDFGVATDGSFSGSGVAPPTDQFAHFASQGVNLFRIPFAWQLATPSLGGTLDAGFLGRYDPVVNAALATGAYVIVDLHNYARWNGAVINQGGPTLDEFASVWTQLASHFKDQPKIIFGVMNEPHDLPDDTLWPPTVQAAINAIRAAGATSQNILIPGSTWSAAGALRNGLGPALLNVTDPAGTDKIIFDVHAYLDEDFSGTHTNCVTDKVGDLQSLSEWLAQNGRQAILSETGGGRSDESCFTALGSELAFVRGHPETFAGFAVWSAGAFSTTYELSVVPNDDGSDAPVWINAVKPNLPAPGAESPVSTDVPVPGTTATPEPNSTEIPVTTAAPEPEPTSSTESPVTTTATPTPTQTGQCTGKGARRSRRSA</sequence>
<feature type="compositionally biased region" description="Polar residues" evidence="7">
    <location>
        <begin position="345"/>
        <end position="356"/>
    </location>
</feature>
<dbReference type="InterPro" id="IPR001547">
    <property type="entry name" value="Glyco_hydro_5"/>
</dbReference>
<dbReference type="GO" id="GO:0009251">
    <property type="term" value="P:glucan catabolic process"/>
    <property type="evidence" value="ECO:0007669"/>
    <property type="project" value="TreeGrafter"/>
</dbReference>
<dbReference type="Gene3D" id="3.20.20.80">
    <property type="entry name" value="Glycosidases"/>
    <property type="match status" value="1"/>
</dbReference>
<dbReference type="PROSITE" id="PS00659">
    <property type="entry name" value="GLYCOSYL_HYDROL_F5"/>
    <property type="match status" value="1"/>
</dbReference>
<gene>
    <name evidence="10" type="ORF">EXIGLDRAFT_638635</name>
</gene>
<keyword evidence="4 6" id="KW-0378">Hydrolase</keyword>
<name>A0A165NPN3_EXIGL</name>
<dbReference type="SUPFAM" id="SSF51445">
    <property type="entry name" value="(Trans)glycosidases"/>
    <property type="match status" value="1"/>
</dbReference>
<comment type="catalytic activity">
    <reaction evidence="1">
        <text>Endohydrolysis of (1-&gt;4)-beta-D-glucosidic linkages in cellulose, lichenin and cereal beta-D-glucans.</text>
        <dbReference type="EC" id="3.2.1.4"/>
    </reaction>
</comment>
<dbReference type="InParanoid" id="A0A165NPN3"/>
<feature type="chain" id="PRO_5007863336" description="cellulase" evidence="8">
    <location>
        <begin position="19"/>
        <end position="401"/>
    </location>
</feature>
<dbReference type="GO" id="GO:0008810">
    <property type="term" value="F:cellulase activity"/>
    <property type="evidence" value="ECO:0007669"/>
    <property type="project" value="UniProtKB-EC"/>
</dbReference>
<comment type="similarity">
    <text evidence="2 6">Belongs to the glycosyl hydrolase 5 (cellulase A) family.</text>
</comment>
<dbReference type="InterPro" id="IPR018087">
    <property type="entry name" value="Glyco_hydro_5_CS"/>
</dbReference>
<dbReference type="STRING" id="1314781.A0A165NPN3"/>
<reference evidence="10 11" key="1">
    <citation type="journal article" date="2016" name="Mol. Biol. Evol.">
        <title>Comparative Genomics of Early-Diverging Mushroom-Forming Fungi Provides Insights into the Origins of Lignocellulose Decay Capabilities.</title>
        <authorList>
            <person name="Nagy L.G."/>
            <person name="Riley R."/>
            <person name="Tritt A."/>
            <person name="Adam C."/>
            <person name="Daum C."/>
            <person name="Floudas D."/>
            <person name="Sun H."/>
            <person name="Yadav J.S."/>
            <person name="Pangilinan J."/>
            <person name="Larsson K.H."/>
            <person name="Matsuura K."/>
            <person name="Barry K."/>
            <person name="Labutti K."/>
            <person name="Kuo R."/>
            <person name="Ohm R.A."/>
            <person name="Bhattacharya S.S."/>
            <person name="Shirouzu T."/>
            <person name="Yoshinaga Y."/>
            <person name="Martin F.M."/>
            <person name="Grigoriev I.V."/>
            <person name="Hibbett D.S."/>
        </authorList>
    </citation>
    <scope>NUCLEOTIDE SEQUENCE [LARGE SCALE GENOMIC DNA]</scope>
    <source>
        <strain evidence="10 11">HHB12029</strain>
    </source>
</reference>
<dbReference type="AlphaFoldDB" id="A0A165NPN3"/>
<evidence type="ECO:0000256" key="6">
    <source>
        <dbReference type="RuleBase" id="RU361153"/>
    </source>
</evidence>
<feature type="signal peptide" evidence="8">
    <location>
        <begin position="1"/>
        <end position="18"/>
    </location>
</feature>
<protein>
    <recommendedName>
        <fullName evidence="3">cellulase</fullName>
        <ecNumber evidence="3">3.2.1.4</ecNumber>
    </recommendedName>
</protein>
<dbReference type="InterPro" id="IPR017853">
    <property type="entry name" value="GH"/>
</dbReference>
<evidence type="ECO:0000259" key="9">
    <source>
        <dbReference type="Pfam" id="PF00150"/>
    </source>
</evidence>
<keyword evidence="11" id="KW-1185">Reference proteome</keyword>
<feature type="region of interest" description="Disordered" evidence="7">
    <location>
        <begin position="327"/>
        <end position="401"/>
    </location>
</feature>
<evidence type="ECO:0000256" key="2">
    <source>
        <dbReference type="ARBA" id="ARBA00005641"/>
    </source>
</evidence>
<evidence type="ECO:0000313" key="10">
    <source>
        <dbReference type="EMBL" id="KZW01041.1"/>
    </source>
</evidence>
<feature type="compositionally biased region" description="Low complexity" evidence="7">
    <location>
        <begin position="357"/>
        <end position="384"/>
    </location>
</feature>
<dbReference type="Pfam" id="PF00150">
    <property type="entry name" value="Cellulase"/>
    <property type="match status" value="1"/>
</dbReference>
<keyword evidence="5 6" id="KW-0326">Glycosidase</keyword>
<evidence type="ECO:0000256" key="3">
    <source>
        <dbReference type="ARBA" id="ARBA00012601"/>
    </source>
</evidence>
<dbReference type="Proteomes" id="UP000077266">
    <property type="component" value="Unassembled WGS sequence"/>
</dbReference>
<organism evidence="10 11">
    <name type="scientific">Exidia glandulosa HHB12029</name>
    <dbReference type="NCBI Taxonomy" id="1314781"/>
    <lineage>
        <taxon>Eukaryota</taxon>
        <taxon>Fungi</taxon>
        <taxon>Dikarya</taxon>
        <taxon>Basidiomycota</taxon>
        <taxon>Agaricomycotina</taxon>
        <taxon>Agaricomycetes</taxon>
        <taxon>Auriculariales</taxon>
        <taxon>Exidiaceae</taxon>
        <taxon>Exidia</taxon>
    </lineage>
</organism>
<evidence type="ECO:0000313" key="11">
    <source>
        <dbReference type="Proteomes" id="UP000077266"/>
    </source>
</evidence>
<dbReference type="EC" id="3.2.1.4" evidence="3"/>